<dbReference type="InterPro" id="IPR004435">
    <property type="entry name" value="MobB_dom"/>
</dbReference>
<proteinExistence type="predicted"/>
<dbReference type="GO" id="GO:0005525">
    <property type="term" value="F:GTP binding"/>
    <property type="evidence" value="ECO:0007669"/>
    <property type="project" value="InterPro"/>
</dbReference>
<organism evidence="2 3">
    <name type="scientific">Thiolapillus brandeum</name>
    <dbReference type="NCBI Taxonomy" id="1076588"/>
    <lineage>
        <taxon>Bacteria</taxon>
        <taxon>Pseudomonadati</taxon>
        <taxon>Pseudomonadota</taxon>
        <taxon>Gammaproteobacteria</taxon>
        <taxon>Chromatiales</taxon>
        <taxon>Sedimenticolaceae</taxon>
        <taxon>Thiolapillus</taxon>
    </lineage>
</organism>
<evidence type="ECO:0000259" key="1">
    <source>
        <dbReference type="Pfam" id="PF03205"/>
    </source>
</evidence>
<dbReference type="CDD" id="cd03116">
    <property type="entry name" value="MobB"/>
    <property type="match status" value="1"/>
</dbReference>
<gene>
    <name evidence="2" type="ORF">TBH_C0615</name>
</gene>
<dbReference type="PANTHER" id="PTHR40072:SF1">
    <property type="entry name" value="MOLYBDOPTERIN-GUANINE DINUCLEOTIDE BIOSYNTHESIS ADAPTER PROTEIN"/>
    <property type="match status" value="1"/>
</dbReference>
<evidence type="ECO:0000313" key="3">
    <source>
        <dbReference type="Proteomes" id="UP000031631"/>
    </source>
</evidence>
<sequence>MTSDFPIPVLGFAAFSGSGKTSLLERLIPRLRQQGLRLALIKHSHHDFEMDKPGKDSDRLRRAGAGQILLASKYRTAWIREGDGATEPDLGELLSRLDIRGLDLVLVEGFRDEPIAKMEIHRPTLGKPLLCREDSRIIALACDEPPGQEVAVPVLALNDPDSIARFVLSWLVDSQRE</sequence>
<keyword evidence="3" id="KW-1185">Reference proteome</keyword>
<dbReference type="InterPro" id="IPR027417">
    <property type="entry name" value="P-loop_NTPase"/>
</dbReference>
<dbReference type="InterPro" id="IPR052539">
    <property type="entry name" value="MGD_biosynthesis_adapter"/>
</dbReference>
<protein>
    <submittedName>
        <fullName evidence="2">Molybdopterin-guanine dinucleotide biosynthesis protein B</fullName>
    </submittedName>
</protein>
<dbReference type="KEGG" id="tbn:TBH_C0615"/>
<dbReference type="EMBL" id="AP012273">
    <property type="protein sequence ID" value="BAO43553.1"/>
    <property type="molecule type" value="Genomic_DNA"/>
</dbReference>
<accession>A0A7U6JHC6</accession>
<dbReference type="Proteomes" id="UP000031631">
    <property type="component" value="Chromosome"/>
</dbReference>
<reference evidence="2 3" key="1">
    <citation type="journal article" date="2014" name="PLoS ONE">
        <title>Physiological and genomic features of a novel sulfur-oxidizing gammaproteobacterium belonging to a previously uncultivated symbiotic lineage isolated from a hydrothermal vent.</title>
        <authorList>
            <person name="Nunoura T."/>
            <person name="Takaki Y."/>
            <person name="Kazama H."/>
            <person name="Kakuta J."/>
            <person name="Shimamura S."/>
            <person name="Makita H."/>
            <person name="Hirai M."/>
            <person name="Miyazaki M."/>
            <person name="Takai K."/>
        </authorList>
    </citation>
    <scope>NUCLEOTIDE SEQUENCE [LARGE SCALE GENOMIC DNA]</scope>
    <source>
        <strain evidence="2 3">Hiromi1</strain>
    </source>
</reference>
<dbReference type="PANTHER" id="PTHR40072">
    <property type="entry name" value="MOLYBDOPTERIN-GUANINE DINUCLEOTIDE BIOSYNTHESIS ADAPTER PROTEIN-RELATED"/>
    <property type="match status" value="1"/>
</dbReference>
<evidence type="ECO:0000313" key="2">
    <source>
        <dbReference type="EMBL" id="BAO43553.1"/>
    </source>
</evidence>
<dbReference type="NCBIfam" id="TIGR00176">
    <property type="entry name" value="mobB"/>
    <property type="match status" value="1"/>
</dbReference>
<dbReference type="SUPFAM" id="SSF52540">
    <property type="entry name" value="P-loop containing nucleoside triphosphate hydrolases"/>
    <property type="match status" value="1"/>
</dbReference>
<feature type="domain" description="Molybdopterin-guanine dinucleotide biosynthesis protein B (MobB)" evidence="1">
    <location>
        <begin position="9"/>
        <end position="143"/>
    </location>
</feature>
<name>A0A7U6JHC6_9GAMM</name>
<dbReference type="Pfam" id="PF03205">
    <property type="entry name" value="MobB"/>
    <property type="match status" value="1"/>
</dbReference>
<dbReference type="AlphaFoldDB" id="A0A7U6JHC6"/>
<dbReference type="OrthoDB" id="9804758at2"/>
<dbReference type="RefSeq" id="WP_041065389.1">
    <property type="nucleotide sequence ID" value="NZ_AP012273.1"/>
</dbReference>
<dbReference type="Gene3D" id="3.40.50.300">
    <property type="entry name" value="P-loop containing nucleotide triphosphate hydrolases"/>
    <property type="match status" value="1"/>
</dbReference>
<dbReference type="GO" id="GO:0006777">
    <property type="term" value="P:Mo-molybdopterin cofactor biosynthetic process"/>
    <property type="evidence" value="ECO:0007669"/>
    <property type="project" value="InterPro"/>
</dbReference>